<dbReference type="InterPro" id="IPR002549">
    <property type="entry name" value="AI-2E-like"/>
</dbReference>
<feature type="transmembrane region" description="Helical" evidence="9">
    <location>
        <begin position="74"/>
        <end position="93"/>
    </location>
</feature>
<dbReference type="GO" id="GO:0005886">
    <property type="term" value="C:plasma membrane"/>
    <property type="evidence" value="ECO:0007669"/>
    <property type="project" value="UniProtKB-SubCell"/>
</dbReference>
<keyword evidence="4" id="KW-1003">Cell membrane</keyword>
<keyword evidence="7 9" id="KW-0472">Membrane</keyword>
<dbReference type="OrthoDB" id="9799225at2"/>
<evidence type="ECO:0000313" key="10">
    <source>
        <dbReference type="EMBL" id="OPH82314.1"/>
    </source>
</evidence>
<keyword evidence="11" id="KW-1185">Reference proteome</keyword>
<protein>
    <submittedName>
        <fullName evidence="10">Transporter</fullName>
    </submittedName>
</protein>
<feature type="transmembrane region" description="Helical" evidence="9">
    <location>
        <begin position="344"/>
        <end position="369"/>
    </location>
</feature>
<feature type="transmembrane region" description="Helical" evidence="9">
    <location>
        <begin position="245"/>
        <end position="273"/>
    </location>
</feature>
<comment type="similarity">
    <text evidence="2">Belongs to the autoinducer-2 exporter (AI-2E) (TC 2.A.86) family.</text>
</comment>
<feature type="transmembrane region" description="Helical" evidence="9">
    <location>
        <begin position="44"/>
        <end position="62"/>
    </location>
</feature>
<keyword evidence="5 9" id="KW-0812">Transmembrane</keyword>
<dbReference type="EMBL" id="MWPQ01000049">
    <property type="protein sequence ID" value="OPH82314.1"/>
    <property type="molecule type" value="Genomic_DNA"/>
</dbReference>
<gene>
    <name evidence="10" type="ORF">B2M20_13345</name>
</gene>
<evidence type="ECO:0000256" key="7">
    <source>
        <dbReference type="ARBA" id="ARBA00023136"/>
    </source>
</evidence>
<keyword evidence="6 9" id="KW-1133">Transmembrane helix</keyword>
<keyword evidence="3" id="KW-0813">Transport</keyword>
<feature type="compositionally biased region" description="Basic and acidic residues" evidence="8">
    <location>
        <begin position="663"/>
        <end position="680"/>
    </location>
</feature>
<evidence type="ECO:0000256" key="9">
    <source>
        <dbReference type="SAM" id="Phobius"/>
    </source>
</evidence>
<accession>A0A1V4HWL7</accession>
<comment type="subcellular location">
    <subcellularLocation>
        <location evidence="1">Cell membrane</location>
        <topology evidence="1">Multi-pass membrane protein</topology>
    </subcellularLocation>
</comment>
<dbReference type="STRING" id="29421.B2M20_13345"/>
<organism evidence="10 11">
    <name type="scientific">Nitrobacter vulgaris</name>
    <dbReference type="NCBI Taxonomy" id="29421"/>
    <lineage>
        <taxon>Bacteria</taxon>
        <taxon>Pseudomonadati</taxon>
        <taxon>Pseudomonadota</taxon>
        <taxon>Alphaproteobacteria</taxon>
        <taxon>Hyphomicrobiales</taxon>
        <taxon>Nitrobacteraceae</taxon>
        <taxon>Nitrobacter</taxon>
    </lineage>
</organism>
<dbReference type="PANTHER" id="PTHR21716">
    <property type="entry name" value="TRANSMEMBRANE PROTEIN"/>
    <property type="match status" value="1"/>
</dbReference>
<evidence type="ECO:0000256" key="1">
    <source>
        <dbReference type="ARBA" id="ARBA00004651"/>
    </source>
</evidence>
<proteinExistence type="inferred from homology"/>
<dbReference type="Proteomes" id="UP000189940">
    <property type="component" value="Unassembled WGS sequence"/>
</dbReference>
<evidence type="ECO:0000256" key="6">
    <source>
        <dbReference type="ARBA" id="ARBA00022989"/>
    </source>
</evidence>
<dbReference type="Pfam" id="PF01594">
    <property type="entry name" value="AI-2E_transport"/>
    <property type="match status" value="1"/>
</dbReference>
<dbReference type="RefSeq" id="WP_079447522.1">
    <property type="nucleotide sequence ID" value="NZ_MWPQ01000049.1"/>
</dbReference>
<sequence length="680" mass="73035">MSLDLDARVAPLVARGGFGDRALTAVIVAALVICGLYVGREIFVPIVLAVLLSFVLAPLVDILERWHFPRPASVPVVVLLAFIAIFALGGLIVREVRGLAESLPRYQQTMQQKIKSLRALTATGPLDRAADLLQSLGKEISGPQPVPSAAGSLSSKAVDHVEPIPVEVRSPPQSALENISALISPLLHPLATVGIVIVFVIFILFQREDLRNRFIKLAGSNDLQSATAAIDDAASRLSRLFLTQVLLNAGFGVIVAAGLLLIGVPSAILWGILAAIMRFVPYVGPFIAAFFPLTLAIAVDPGWSMLLWSGSLILLTELLVGQAVEPLLVGHSSGLSPVAVVVAATFWTALWGPIGLVLATPLTICLVVLGRHVEQLRFLDILLGDRPALSPQELFYQRMLANDPPEAVEMAEKFLKERSLAEYYENVALNGLMLAQADLKRDRLSPDRLAAIRDSVAEVIDGLASEFDDVMEGRQPKNGAPTDAADVAAGTPMPELPFIIREGLPAEWQAEHPVLCVAQRSDLDEAAAMFLAEILSKHGLGARAARKEETSPSGIFQLDASGVMLVCISTLDDGGTAQTRHLLRKLRRKMPRVRILVCCWGCTNSGMTKDHLKADAVADNLGEAAAYCLSLVDQTAAHDIIHKDAACSLESGPQIPSKQTEGSADRRDSPLRTSSLRDRR</sequence>
<reference evidence="10 11" key="1">
    <citation type="submission" date="2017-02" db="EMBL/GenBank/DDBJ databases">
        <title>Genome sequence of the nitrite-oxidizing bacterium Nitrobacter vulgaris strain Ab1.</title>
        <authorList>
            <person name="Mellbye B.L."/>
            <person name="Davis E.W."/>
            <person name="Spieck E."/>
            <person name="Chang J.H."/>
            <person name="Bottomley P.J."/>
            <person name="Sayavedra-Soto L.A."/>
        </authorList>
    </citation>
    <scope>NUCLEOTIDE SEQUENCE [LARGE SCALE GENOMIC DNA]</scope>
    <source>
        <strain evidence="10 11">Ab1</strain>
    </source>
</reference>
<feature type="transmembrane region" description="Helical" evidence="9">
    <location>
        <begin position="279"/>
        <end position="299"/>
    </location>
</feature>
<evidence type="ECO:0000256" key="3">
    <source>
        <dbReference type="ARBA" id="ARBA00022448"/>
    </source>
</evidence>
<feature type="transmembrane region" description="Helical" evidence="9">
    <location>
        <begin position="21"/>
        <end position="38"/>
    </location>
</feature>
<evidence type="ECO:0000256" key="4">
    <source>
        <dbReference type="ARBA" id="ARBA00022475"/>
    </source>
</evidence>
<name>A0A1V4HWL7_NITVU</name>
<evidence type="ECO:0000256" key="5">
    <source>
        <dbReference type="ARBA" id="ARBA00022692"/>
    </source>
</evidence>
<dbReference type="PANTHER" id="PTHR21716:SF53">
    <property type="entry name" value="PERMEASE PERM-RELATED"/>
    <property type="match status" value="1"/>
</dbReference>
<feature type="transmembrane region" description="Helical" evidence="9">
    <location>
        <begin position="186"/>
        <end position="205"/>
    </location>
</feature>
<feature type="region of interest" description="Disordered" evidence="8">
    <location>
        <begin position="650"/>
        <end position="680"/>
    </location>
</feature>
<evidence type="ECO:0000313" key="11">
    <source>
        <dbReference type="Proteomes" id="UP000189940"/>
    </source>
</evidence>
<evidence type="ECO:0000256" key="8">
    <source>
        <dbReference type="SAM" id="MobiDB-lite"/>
    </source>
</evidence>
<dbReference type="AlphaFoldDB" id="A0A1V4HWL7"/>
<evidence type="ECO:0000256" key="2">
    <source>
        <dbReference type="ARBA" id="ARBA00009773"/>
    </source>
</evidence>
<comment type="caution">
    <text evidence="10">The sequence shown here is derived from an EMBL/GenBank/DDBJ whole genome shotgun (WGS) entry which is preliminary data.</text>
</comment>